<gene>
    <name evidence="1" type="ORF">RV045_05760</name>
</gene>
<organism evidence="1 2">
    <name type="scientific">Amphibiibacter pelophylacis</name>
    <dbReference type="NCBI Taxonomy" id="1799477"/>
    <lineage>
        <taxon>Bacteria</taxon>
        <taxon>Pseudomonadati</taxon>
        <taxon>Pseudomonadota</taxon>
        <taxon>Betaproteobacteria</taxon>
        <taxon>Burkholderiales</taxon>
        <taxon>Sphaerotilaceae</taxon>
        <taxon>Amphibiibacter</taxon>
    </lineage>
</organism>
<protein>
    <submittedName>
        <fullName evidence="1">GbsR/MarR family transcriptional regulator</fullName>
    </submittedName>
</protein>
<name>A0ACC6P174_9BURK</name>
<accession>A0ACC6P174</accession>
<keyword evidence="2" id="KW-1185">Reference proteome</keyword>
<dbReference type="Proteomes" id="UP001364695">
    <property type="component" value="Unassembled WGS sequence"/>
</dbReference>
<sequence>MKASDEDTLPATAAVVTGPASSHRSDTISPPAQEPEYGLTPFVARFVTHFGEMGSRWGINRTVGQIYAYIFVSPQPVHAEDIAQTLGFSRSNVSVALRELQSWGLVSLRHTPGDRRDHFAPIGDAWTTFLQLAQERRRREVDPTLSMLRDALMQRVDGTADSHAQERMSDMLEVIEQITSWFDEMQSMDQQTLSRLMKMGTAVRKALDFTQKLLPGDRRSQAE</sequence>
<proteinExistence type="predicted"/>
<evidence type="ECO:0000313" key="1">
    <source>
        <dbReference type="EMBL" id="MEJ7137940.1"/>
    </source>
</evidence>
<dbReference type="EMBL" id="JAWDIE010000007">
    <property type="protein sequence ID" value="MEJ7137940.1"/>
    <property type="molecule type" value="Genomic_DNA"/>
</dbReference>
<reference evidence="1" key="1">
    <citation type="submission" date="2023-10" db="EMBL/GenBank/DDBJ databases">
        <title>Amphibacter perezi, gen. nov., sp. nov. a novel taxa of the family Comamonadaceae, class Betaproteobacteria isolated from the skin microbiota of Pelophylax perezi from different populations.</title>
        <authorList>
            <person name="Costa S."/>
            <person name="Proenca D.N."/>
            <person name="Lopes I."/>
            <person name="Morais P.V."/>
        </authorList>
    </citation>
    <scope>NUCLEOTIDE SEQUENCE</scope>
    <source>
        <strain evidence="1">SL12-8</strain>
    </source>
</reference>
<evidence type="ECO:0000313" key="2">
    <source>
        <dbReference type="Proteomes" id="UP001364695"/>
    </source>
</evidence>
<comment type="caution">
    <text evidence="1">The sequence shown here is derived from an EMBL/GenBank/DDBJ whole genome shotgun (WGS) entry which is preliminary data.</text>
</comment>